<dbReference type="Proteomes" id="UP001501822">
    <property type="component" value="Unassembled WGS sequence"/>
</dbReference>
<proteinExistence type="predicted"/>
<evidence type="ECO:0000313" key="5">
    <source>
        <dbReference type="EMBL" id="GAA0351164.1"/>
    </source>
</evidence>
<dbReference type="Pfam" id="PF13579">
    <property type="entry name" value="Glyco_trans_4_4"/>
    <property type="match status" value="1"/>
</dbReference>
<evidence type="ECO:0000256" key="2">
    <source>
        <dbReference type="ARBA" id="ARBA00022679"/>
    </source>
</evidence>
<keyword evidence="1" id="KW-0328">Glycosyltransferase</keyword>
<dbReference type="SUPFAM" id="SSF53756">
    <property type="entry name" value="UDP-Glycosyltransferase/glycogen phosphorylase"/>
    <property type="match status" value="1"/>
</dbReference>
<dbReference type="PANTHER" id="PTHR45947">
    <property type="entry name" value="SULFOQUINOVOSYL TRANSFERASE SQD2"/>
    <property type="match status" value="1"/>
</dbReference>
<accession>A0ABN0WZJ0</accession>
<dbReference type="InterPro" id="IPR050194">
    <property type="entry name" value="Glycosyltransferase_grp1"/>
</dbReference>
<organism evidence="5 6">
    <name type="scientific">Actinoallomurus spadix</name>
    <dbReference type="NCBI Taxonomy" id="79912"/>
    <lineage>
        <taxon>Bacteria</taxon>
        <taxon>Bacillati</taxon>
        <taxon>Actinomycetota</taxon>
        <taxon>Actinomycetes</taxon>
        <taxon>Streptosporangiales</taxon>
        <taxon>Thermomonosporaceae</taxon>
        <taxon>Actinoallomurus</taxon>
    </lineage>
</organism>
<comment type="caution">
    <text evidence="5">The sequence shown here is derived from an EMBL/GenBank/DDBJ whole genome shotgun (WGS) entry which is preliminary data.</text>
</comment>
<evidence type="ECO:0000313" key="6">
    <source>
        <dbReference type="Proteomes" id="UP001501822"/>
    </source>
</evidence>
<dbReference type="InterPro" id="IPR001296">
    <property type="entry name" value="Glyco_trans_1"/>
</dbReference>
<protein>
    <submittedName>
        <fullName evidence="5">Glycosyltransferase family 4 protein</fullName>
    </submittedName>
</protein>
<keyword evidence="2" id="KW-0808">Transferase</keyword>
<feature type="domain" description="Glycosyltransferase subfamily 4-like N-terminal" evidence="4">
    <location>
        <begin position="10"/>
        <end position="174"/>
    </location>
</feature>
<dbReference type="PANTHER" id="PTHR45947:SF3">
    <property type="entry name" value="SULFOQUINOVOSYL TRANSFERASE SQD2"/>
    <property type="match status" value="1"/>
</dbReference>
<reference evidence="5 6" key="1">
    <citation type="journal article" date="2019" name="Int. J. Syst. Evol. Microbiol.">
        <title>The Global Catalogue of Microorganisms (GCM) 10K type strain sequencing project: providing services to taxonomists for standard genome sequencing and annotation.</title>
        <authorList>
            <consortium name="The Broad Institute Genomics Platform"/>
            <consortium name="The Broad Institute Genome Sequencing Center for Infectious Disease"/>
            <person name="Wu L."/>
            <person name="Ma J."/>
        </authorList>
    </citation>
    <scope>NUCLEOTIDE SEQUENCE [LARGE SCALE GENOMIC DNA]</scope>
    <source>
        <strain evidence="5 6">JCM 3146</strain>
    </source>
</reference>
<dbReference type="Pfam" id="PF00534">
    <property type="entry name" value="Glycos_transf_1"/>
    <property type="match status" value="1"/>
</dbReference>
<evidence type="ECO:0000256" key="1">
    <source>
        <dbReference type="ARBA" id="ARBA00022676"/>
    </source>
</evidence>
<evidence type="ECO:0000259" key="3">
    <source>
        <dbReference type="Pfam" id="PF00534"/>
    </source>
</evidence>
<dbReference type="EMBL" id="BAAABM010000045">
    <property type="protein sequence ID" value="GAA0351164.1"/>
    <property type="molecule type" value="Genomic_DNA"/>
</dbReference>
<dbReference type="Gene3D" id="3.40.50.2000">
    <property type="entry name" value="Glycogen Phosphorylase B"/>
    <property type="match status" value="2"/>
</dbReference>
<gene>
    <name evidence="5" type="ORF">GCM10010151_46000</name>
</gene>
<evidence type="ECO:0000259" key="4">
    <source>
        <dbReference type="Pfam" id="PF13579"/>
    </source>
</evidence>
<name>A0ABN0WZJ0_9ACTN</name>
<feature type="domain" description="Glycosyl transferase family 1" evidence="3">
    <location>
        <begin position="189"/>
        <end position="347"/>
    </location>
</feature>
<sequence>MRVITRMNVGGPALQAVELMRGLDPGLFDQRLYTGTVEPGEADHLDLRGAGVVPHRIPALGRTVRPGDDARAVAALVGEMRRFRPHIVHTHTAKAGLLGRTAAAVTRVPARVHTYHGHLLHGYFSPAKTRLVVTAERAAATMTDRLIAVGGQVRDELIAAGVGRPGQYAVVPPGTTLGPLPGRADARCALGIPADGPLVAYVGRLTRVKRPDRLVAVARQVRRLHPEVRFAVAGGGDATPATEAAARTFGGMFTLLGWRADVETVYAAADLVLLTSDNEGMPVSLIEAGLAGLPCVATRVGSVAEVVRHGETGLLARCDTHELTRHVVRLVEDEPLRRKMGDEARAWTTTRFGPERLVSDIEEIYAPFTETWGRWPGTAGGSVR</sequence>
<keyword evidence="6" id="KW-1185">Reference proteome</keyword>
<dbReference type="InterPro" id="IPR028098">
    <property type="entry name" value="Glyco_trans_4-like_N"/>
</dbReference>